<dbReference type="Gene3D" id="3.30.450.20">
    <property type="entry name" value="PAS domain"/>
    <property type="match status" value="1"/>
</dbReference>
<dbReference type="InterPro" id="IPR000014">
    <property type="entry name" value="PAS"/>
</dbReference>
<dbReference type="InterPro" id="IPR035965">
    <property type="entry name" value="PAS-like_dom_sf"/>
</dbReference>
<name>A0ABS5ZUP6_9PROT</name>
<dbReference type="SUPFAM" id="SSF55785">
    <property type="entry name" value="PYP-like sensor domain (PAS domain)"/>
    <property type="match status" value="1"/>
</dbReference>
<dbReference type="CDD" id="cd00130">
    <property type="entry name" value="PAS"/>
    <property type="match status" value="1"/>
</dbReference>
<organism evidence="2 3">
    <name type="scientific">Acidithiobacillus concretivorus</name>
    <dbReference type="NCBI Taxonomy" id="3063952"/>
    <lineage>
        <taxon>Bacteria</taxon>
        <taxon>Pseudomonadati</taxon>
        <taxon>Pseudomonadota</taxon>
        <taxon>Acidithiobacillia</taxon>
        <taxon>Acidithiobacillales</taxon>
        <taxon>Acidithiobacillaceae</taxon>
        <taxon>Acidithiobacillus</taxon>
    </lineage>
</organism>
<evidence type="ECO:0000259" key="1">
    <source>
        <dbReference type="PROSITE" id="PS50112"/>
    </source>
</evidence>
<accession>A0ABS5ZUP6</accession>
<reference evidence="2 3" key="1">
    <citation type="journal article" date="2021" name="ISME J.">
        <title>Genomic evolution of the class Acidithiobacillia: deep-branching Proteobacteria living in extreme acidic conditions.</title>
        <authorList>
            <person name="Moya-Beltran A."/>
            <person name="Beard S."/>
            <person name="Rojas-Villalobos C."/>
            <person name="Issotta F."/>
            <person name="Gallardo Y."/>
            <person name="Ulloa R."/>
            <person name="Giaveno A."/>
            <person name="Degli Esposti M."/>
            <person name="Johnson D.B."/>
            <person name="Quatrini R."/>
        </authorList>
    </citation>
    <scope>NUCLEOTIDE SEQUENCE [LARGE SCALE GENOMIC DNA]</scope>
    <source>
        <strain evidence="2 3">ATCC 19703</strain>
    </source>
</reference>
<dbReference type="EMBL" id="JABELD010000118">
    <property type="protein sequence ID" value="MBU2739694.1"/>
    <property type="molecule type" value="Genomic_DNA"/>
</dbReference>
<evidence type="ECO:0000313" key="3">
    <source>
        <dbReference type="Proteomes" id="UP001197028"/>
    </source>
</evidence>
<dbReference type="Proteomes" id="UP001197028">
    <property type="component" value="Unassembled WGS sequence"/>
</dbReference>
<protein>
    <submittedName>
        <fullName evidence="2">PAS domain-containing protein</fullName>
    </submittedName>
</protein>
<evidence type="ECO:0000313" key="2">
    <source>
        <dbReference type="EMBL" id="MBU2739694.1"/>
    </source>
</evidence>
<gene>
    <name evidence="2" type="ORF">HJG40_13085</name>
</gene>
<feature type="domain" description="PAS" evidence="1">
    <location>
        <begin position="43"/>
        <end position="95"/>
    </location>
</feature>
<dbReference type="InterPro" id="IPR013767">
    <property type="entry name" value="PAS_fold"/>
</dbReference>
<dbReference type="PROSITE" id="PS50112">
    <property type="entry name" value="PAS"/>
    <property type="match status" value="1"/>
</dbReference>
<sequence length="95" mass="10447">MTGPLAAMLALLLLSTFGYWTFRRIGEDRQRERSAHDLMLWEAKERAEVTLHSIGDGVITTDTQGRITDVNPVAESMLGSARSDILGQSAGDTRL</sequence>
<dbReference type="Pfam" id="PF00989">
    <property type="entry name" value="PAS"/>
    <property type="match status" value="1"/>
</dbReference>
<dbReference type="NCBIfam" id="TIGR00229">
    <property type="entry name" value="sensory_box"/>
    <property type="match status" value="1"/>
</dbReference>
<keyword evidence="3" id="KW-1185">Reference proteome</keyword>
<comment type="caution">
    <text evidence="2">The sequence shown here is derived from an EMBL/GenBank/DDBJ whole genome shotgun (WGS) entry which is preliminary data.</text>
</comment>
<proteinExistence type="predicted"/>